<protein>
    <submittedName>
        <fullName evidence="3">FusB/FusC family EF-G-binding protein</fullName>
    </submittedName>
</protein>
<comment type="caution">
    <text evidence="3">The sequence shown here is derived from an EMBL/GenBank/DDBJ whole genome shotgun (WGS) entry which is preliminary data.</text>
</comment>
<dbReference type="CDD" id="cd16342">
    <property type="entry name" value="FusC_FusB"/>
    <property type="match status" value="1"/>
</dbReference>
<dbReference type="EMBL" id="JAUQTB010000002">
    <property type="protein sequence ID" value="MDO7906140.1"/>
    <property type="molecule type" value="Genomic_DNA"/>
</dbReference>
<dbReference type="Pfam" id="PF16571">
    <property type="entry name" value="FBP_C"/>
    <property type="match status" value="1"/>
</dbReference>
<dbReference type="Gene3D" id="1.20.1280.250">
    <property type="match status" value="1"/>
</dbReference>
<dbReference type="Proteomes" id="UP001240171">
    <property type="component" value="Unassembled WGS sequence"/>
</dbReference>
<dbReference type="InterPro" id="IPR032330">
    <property type="entry name" value="EF-G-binding_C"/>
</dbReference>
<dbReference type="Pfam" id="PF07299">
    <property type="entry name" value="EF-G-binding_N"/>
    <property type="match status" value="1"/>
</dbReference>
<name>A0ABT9CA59_9BACL</name>
<dbReference type="RefSeq" id="WP_305023314.1">
    <property type="nucleotide sequence ID" value="NZ_JAUQTB010000002.1"/>
</dbReference>
<evidence type="ECO:0000313" key="4">
    <source>
        <dbReference type="Proteomes" id="UP001240171"/>
    </source>
</evidence>
<evidence type="ECO:0000313" key="3">
    <source>
        <dbReference type="EMBL" id="MDO7906140.1"/>
    </source>
</evidence>
<evidence type="ECO:0000259" key="2">
    <source>
        <dbReference type="Pfam" id="PF16571"/>
    </source>
</evidence>
<organism evidence="3 4">
    <name type="scientific">Paenibacillus lacisoli</name>
    <dbReference type="NCBI Taxonomy" id="3064525"/>
    <lineage>
        <taxon>Bacteria</taxon>
        <taxon>Bacillati</taxon>
        <taxon>Bacillota</taxon>
        <taxon>Bacilli</taxon>
        <taxon>Bacillales</taxon>
        <taxon>Paenibacillaceae</taxon>
        <taxon>Paenibacillus</taxon>
    </lineage>
</organism>
<feature type="domain" description="Elongation factor G-binding protein C-terminal treble-clef zinc-finger" evidence="2">
    <location>
        <begin position="101"/>
        <end position="205"/>
    </location>
</feature>
<sequence>MSTPFIKNNQYNVIKKQSKHLLHTLRTVADRRVLETVRHDCTMKIVEAFSSLTPEQQQRLESISLLETADDFSSYLSELEAYLEPYPTITPKQIEKLFPKSKKLKVPDLQSIDFRFITYLGWMDISTNRLFVVYPFEGQFVGLEGRLTPTHKKGYCLFCNRHHELAFFLVKTKPAVASPDNVAAVGQYICMDNQTCNQSITNTEALEKFIRSVRNER</sequence>
<accession>A0ABT9CA59</accession>
<gene>
    <name evidence="3" type="ORF">Q5741_06865</name>
</gene>
<evidence type="ECO:0000259" key="1">
    <source>
        <dbReference type="Pfam" id="PF07299"/>
    </source>
</evidence>
<keyword evidence="4" id="KW-1185">Reference proteome</keyword>
<dbReference type="InterPro" id="IPR038344">
    <property type="entry name" value="EF-G_N_sf"/>
</dbReference>
<reference evidence="3 4" key="1">
    <citation type="submission" date="2023-07" db="EMBL/GenBank/DDBJ databases">
        <title>Paenibacillus sp. JX-17 nov. isolated from soil.</title>
        <authorList>
            <person name="Wan Y."/>
            <person name="Liu B."/>
        </authorList>
    </citation>
    <scope>NUCLEOTIDE SEQUENCE [LARGE SCALE GENOMIC DNA]</scope>
    <source>
        <strain evidence="3 4">JX-17</strain>
    </source>
</reference>
<feature type="domain" description="Elongation factor G-binding protein N-terminal" evidence="1">
    <location>
        <begin position="5"/>
        <end position="86"/>
    </location>
</feature>
<proteinExistence type="predicted"/>
<dbReference type="InterPro" id="IPR010841">
    <property type="entry name" value="EF-G-binding_N"/>
</dbReference>